<protein>
    <submittedName>
        <fullName evidence="1">Uncharacterized protein</fullName>
    </submittedName>
</protein>
<gene>
    <name evidence="1" type="ORF">S06H3_23392</name>
</gene>
<dbReference type="EMBL" id="BARV01012705">
    <property type="protein sequence ID" value="GAI06940.1"/>
    <property type="molecule type" value="Genomic_DNA"/>
</dbReference>
<evidence type="ECO:0000313" key="1">
    <source>
        <dbReference type="EMBL" id="GAI06940.1"/>
    </source>
</evidence>
<sequence>MAKDIRIIKEFEALNLDHFAKNWIKSRHEKPSEGEIKAYLTGRESNIPSENLSRAWEMISKFGELCK</sequence>
<organism evidence="1">
    <name type="scientific">marine sediment metagenome</name>
    <dbReference type="NCBI Taxonomy" id="412755"/>
    <lineage>
        <taxon>unclassified sequences</taxon>
        <taxon>metagenomes</taxon>
        <taxon>ecological metagenomes</taxon>
    </lineage>
</organism>
<name>X1LWY3_9ZZZZ</name>
<comment type="caution">
    <text evidence="1">The sequence shown here is derived from an EMBL/GenBank/DDBJ whole genome shotgun (WGS) entry which is preliminary data.</text>
</comment>
<reference evidence="1" key="1">
    <citation type="journal article" date="2014" name="Front. Microbiol.">
        <title>High frequency of phylogenetically diverse reductive dehalogenase-homologous genes in deep subseafloor sedimentary metagenomes.</title>
        <authorList>
            <person name="Kawai M."/>
            <person name="Futagami T."/>
            <person name="Toyoda A."/>
            <person name="Takaki Y."/>
            <person name="Nishi S."/>
            <person name="Hori S."/>
            <person name="Arai W."/>
            <person name="Tsubouchi T."/>
            <person name="Morono Y."/>
            <person name="Uchiyama I."/>
            <person name="Ito T."/>
            <person name="Fujiyama A."/>
            <person name="Inagaki F."/>
            <person name="Takami H."/>
        </authorList>
    </citation>
    <scope>NUCLEOTIDE SEQUENCE</scope>
    <source>
        <strain evidence="1">Expedition CK06-06</strain>
    </source>
</reference>
<proteinExistence type="predicted"/>
<accession>X1LWY3</accession>
<dbReference type="AlphaFoldDB" id="X1LWY3"/>